<evidence type="ECO:0000313" key="5">
    <source>
        <dbReference type="EMBL" id="SOB53126.1"/>
    </source>
</evidence>
<evidence type="ECO:0000256" key="1">
    <source>
        <dbReference type="ARBA" id="ARBA00023015"/>
    </source>
</evidence>
<dbReference type="GO" id="GO:0003700">
    <property type="term" value="F:DNA-binding transcription factor activity"/>
    <property type="evidence" value="ECO:0007669"/>
    <property type="project" value="InterPro"/>
</dbReference>
<dbReference type="InterPro" id="IPR036390">
    <property type="entry name" value="WH_DNA-bd_sf"/>
</dbReference>
<dbReference type="EMBL" id="OBKZ01000022">
    <property type="protein sequence ID" value="SOB53126.1"/>
    <property type="molecule type" value="Genomic_DNA"/>
</dbReference>
<keyword evidence="3" id="KW-0804">Transcription</keyword>
<dbReference type="InterPro" id="IPR051081">
    <property type="entry name" value="HTH_MetalResp_TranReg"/>
</dbReference>
<dbReference type="InterPro" id="IPR011991">
    <property type="entry name" value="ArsR-like_HTH"/>
</dbReference>
<proteinExistence type="predicted"/>
<dbReference type="Gene3D" id="1.10.10.10">
    <property type="entry name" value="Winged helix-like DNA-binding domain superfamily/Winged helix DNA-binding domain"/>
    <property type="match status" value="1"/>
</dbReference>
<comment type="caution">
    <text evidence="5">The sequence shown here is derived from an EMBL/GenBank/DDBJ whole genome shotgun (WGS) entry which is preliminary data.</text>
</comment>
<dbReference type="Proteomes" id="UP000219564">
    <property type="component" value="Unassembled WGS sequence"/>
</dbReference>
<dbReference type="InterPro" id="IPR036388">
    <property type="entry name" value="WH-like_DNA-bd_sf"/>
</dbReference>
<evidence type="ECO:0000256" key="2">
    <source>
        <dbReference type="ARBA" id="ARBA00023125"/>
    </source>
</evidence>
<protein>
    <submittedName>
        <fullName evidence="5">Uncharacterized HTH-type transcriptional regulator YbzH (Modular protein)</fullName>
    </submittedName>
</protein>
<dbReference type="CDD" id="cd00090">
    <property type="entry name" value="HTH_ARSR"/>
    <property type="match status" value="1"/>
</dbReference>
<dbReference type="SMART" id="SM00418">
    <property type="entry name" value="HTH_ARSR"/>
    <property type="match status" value="1"/>
</dbReference>
<keyword evidence="2" id="KW-0238">DNA-binding</keyword>
<evidence type="ECO:0000259" key="4">
    <source>
        <dbReference type="PROSITE" id="PS50987"/>
    </source>
</evidence>
<evidence type="ECO:0000313" key="6">
    <source>
        <dbReference type="Proteomes" id="UP000219564"/>
    </source>
</evidence>
<dbReference type="AlphaFoldDB" id="A0AAX2H8K5"/>
<sequence length="130" mass="14462">MQNIRPACAPLPRPANQDDGLNISLKGVISPPMILEQLKALGNDTRMQMMEWLKDPLTHFPPQDHGDPAIGVCVTHLQHKAGLSPSTASAHLAILQRAGFVLTTRIGKWTYYRRNEQAIDDFAARLKIEL</sequence>
<gene>
    <name evidence="5" type="ORF">PLUA15_290013</name>
</gene>
<dbReference type="PANTHER" id="PTHR33154:SF33">
    <property type="entry name" value="TRANSCRIPTIONAL REPRESSOR SDPR"/>
    <property type="match status" value="1"/>
</dbReference>
<feature type="domain" description="HTH arsR-type" evidence="4">
    <location>
        <begin position="25"/>
        <end position="130"/>
    </location>
</feature>
<dbReference type="SUPFAM" id="SSF46785">
    <property type="entry name" value="Winged helix' DNA-binding domain"/>
    <property type="match status" value="1"/>
</dbReference>
<reference evidence="5 6" key="1">
    <citation type="submission" date="2017-08" db="EMBL/GenBank/DDBJ databases">
        <authorList>
            <person name="Chaillou S."/>
        </authorList>
    </citation>
    <scope>NUCLEOTIDE SEQUENCE [LARGE SCALE GENOMIC DNA]</scope>
    <source>
        <strain evidence="5 6">MFPA15A1205</strain>
    </source>
</reference>
<organism evidence="5 6">
    <name type="scientific">Pseudomonas lundensis</name>
    <dbReference type="NCBI Taxonomy" id="86185"/>
    <lineage>
        <taxon>Bacteria</taxon>
        <taxon>Pseudomonadati</taxon>
        <taxon>Pseudomonadota</taxon>
        <taxon>Gammaproteobacteria</taxon>
        <taxon>Pseudomonadales</taxon>
        <taxon>Pseudomonadaceae</taxon>
        <taxon>Pseudomonas</taxon>
    </lineage>
</organism>
<dbReference type="InterPro" id="IPR001845">
    <property type="entry name" value="HTH_ArsR_DNA-bd_dom"/>
</dbReference>
<name>A0AAX2H8K5_9PSED</name>
<accession>A0AAX2H8K5</accession>
<dbReference type="GO" id="GO:0003677">
    <property type="term" value="F:DNA binding"/>
    <property type="evidence" value="ECO:0007669"/>
    <property type="project" value="UniProtKB-KW"/>
</dbReference>
<dbReference type="PROSITE" id="PS50987">
    <property type="entry name" value="HTH_ARSR_2"/>
    <property type="match status" value="1"/>
</dbReference>
<keyword evidence="1" id="KW-0805">Transcription regulation</keyword>
<dbReference type="PANTHER" id="PTHR33154">
    <property type="entry name" value="TRANSCRIPTIONAL REGULATOR, ARSR FAMILY"/>
    <property type="match status" value="1"/>
</dbReference>
<evidence type="ECO:0000256" key="3">
    <source>
        <dbReference type="ARBA" id="ARBA00023163"/>
    </source>
</evidence>